<dbReference type="Proteomes" id="UP001396898">
    <property type="component" value="Unassembled WGS sequence"/>
</dbReference>
<reference evidence="1 2" key="1">
    <citation type="submission" date="2023-01" db="EMBL/GenBank/DDBJ databases">
        <title>Analysis of 21 Apiospora genomes using comparative genomics revels a genus with tremendous synthesis potential of carbohydrate active enzymes and secondary metabolites.</title>
        <authorList>
            <person name="Sorensen T."/>
        </authorList>
    </citation>
    <scope>NUCLEOTIDE SEQUENCE [LARGE SCALE GENOMIC DNA]</scope>
    <source>
        <strain evidence="1 2">CBS 20057</strain>
    </source>
</reference>
<name>A0ABR1SU38_9PEZI</name>
<dbReference type="InterPro" id="IPR043472">
    <property type="entry name" value="Macro_dom-like"/>
</dbReference>
<gene>
    <name evidence="1" type="ORF">PG991_001199</name>
</gene>
<protein>
    <submittedName>
        <fullName evidence="1">Appr-1-p processing enzyme family</fullName>
    </submittedName>
</protein>
<evidence type="ECO:0000313" key="2">
    <source>
        <dbReference type="Proteomes" id="UP001396898"/>
    </source>
</evidence>
<keyword evidence="2" id="KW-1185">Reference proteome</keyword>
<dbReference type="SUPFAM" id="SSF52949">
    <property type="entry name" value="Macro domain-like"/>
    <property type="match status" value="1"/>
</dbReference>
<dbReference type="Gene3D" id="3.40.220.10">
    <property type="entry name" value="Leucine Aminopeptidase, subunit E, domain 1"/>
    <property type="match status" value="1"/>
</dbReference>
<organism evidence="1 2">
    <name type="scientific">Apiospora marii</name>
    <dbReference type="NCBI Taxonomy" id="335849"/>
    <lineage>
        <taxon>Eukaryota</taxon>
        <taxon>Fungi</taxon>
        <taxon>Dikarya</taxon>
        <taxon>Ascomycota</taxon>
        <taxon>Pezizomycotina</taxon>
        <taxon>Sordariomycetes</taxon>
        <taxon>Xylariomycetidae</taxon>
        <taxon>Amphisphaeriales</taxon>
        <taxon>Apiosporaceae</taxon>
        <taxon>Apiospora</taxon>
    </lineage>
</organism>
<sequence length="265" mass="29568">MGSSSSSSNTNTNPHIPHIQLLCMQDKYAAAFEEARRRHQLPDTISIAHHDCALSQLPASVQFDTIVSPANSYGQMDGAFDDAISRALSPADDYHALTRAVQARLYRRWRGFAPPGTCTLIKIPWDDDKFAAGKTRSRNAWGVRRVALCPTMRLPSGAEWNREVVYECVWSLLCAVDNHNRAVREGKVGGEDDDDAEEIRSVLMTPLATGVGRVSPERWAAQAVLALKHFEDASRNPDTWSRLGWKELGDYSVEVEETWKAEKSK</sequence>
<accession>A0ABR1SU38</accession>
<dbReference type="EMBL" id="JAQQWI010000002">
    <property type="protein sequence ID" value="KAK8037853.1"/>
    <property type="molecule type" value="Genomic_DNA"/>
</dbReference>
<evidence type="ECO:0000313" key="1">
    <source>
        <dbReference type="EMBL" id="KAK8037853.1"/>
    </source>
</evidence>
<comment type="caution">
    <text evidence="1">The sequence shown here is derived from an EMBL/GenBank/DDBJ whole genome shotgun (WGS) entry which is preliminary data.</text>
</comment>
<proteinExistence type="predicted"/>